<dbReference type="RefSeq" id="WP_152810246.1">
    <property type="nucleotide sequence ID" value="NZ_WHNW01000005.1"/>
</dbReference>
<proteinExistence type="predicted"/>
<sequence>MKLEKAYAEDIKSYITAYEADQQFKIGKIKSKFNFKCPGNDCLAPVTCANLDRPDRLRKREPYYKVVGEHSAECDLAKDINIQSHAASMCQDIYGESDPYYKGIRRLDLQLPSTKRLARDDNNDQTMNATETSRHTHETESGKRKNQPRIRLSSLIDTYLNEEFFELQLPAIGVINSRDLFFEINGQDIGGLEDYFRIFYGKAWFNKKEKGYSVVFDKTLTHGETTQRPSTYIPISVIESSPFKHFNLSTMEKIADNRPKDVFVLSETGPRVKNGYINLWCEGIMYIDYRLIKPR</sequence>
<evidence type="ECO:0000256" key="1">
    <source>
        <dbReference type="SAM" id="MobiDB-lite"/>
    </source>
</evidence>
<reference evidence="2 3" key="1">
    <citation type="submission" date="2019-10" db="EMBL/GenBank/DDBJ databases">
        <title>Cardiobacteriales fam. a chemoheterotrophic member of the order Cardiobacteriales, and proposal of Cardiobacteriales fam. nov.</title>
        <authorList>
            <person name="Wang C."/>
        </authorList>
    </citation>
    <scope>NUCLEOTIDE SEQUENCE [LARGE SCALE GENOMIC DNA]</scope>
    <source>
        <strain evidence="2 3">ML27</strain>
    </source>
</reference>
<dbReference type="InParanoid" id="A0A6N7EXD2"/>
<feature type="compositionally biased region" description="Basic and acidic residues" evidence="1">
    <location>
        <begin position="132"/>
        <end position="143"/>
    </location>
</feature>
<comment type="caution">
    <text evidence="2">The sequence shown here is derived from an EMBL/GenBank/DDBJ whole genome shotgun (WGS) entry which is preliminary data.</text>
</comment>
<name>A0A6N7EXD2_9GAMM</name>
<gene>
    <name evidence="2" type="ORF">GCU85_05810</name>
</gene>
<dbReference type="AlphaFoldDB" id="A0A6N7EXD2"/>
<organism evidence="2 3">
    <name type="scientific">Ostreibacterium oceani</name>
    <dbReference type="NCBI Taxonomy" id="2654998"/>
    <lineage>
        <taxon>Bacteria</taxon>
        <taxon>Pseudomonadati</taxon>
        <taxon>Pseudomonadota</taxon>
        <taxon>Gammaproteobacteria</taxon>
        <taxon>Cardiobacteriales</taxon>
        <taxon>Ostreibacteriaceae</taxon>
        <taxon>Ostreibacterium</taxon>
    </lineage>
</organism>
<accession>A0A6N7EXD2</accession>
<protein>
    <submittedName>
        <fullName evidence="2">Uncharacterized protein</fullName>
    </submittedName>
</protein>
<evidence type="ECO:0000313" key="2">
    <source>
        <dbReference type="EMBL" id="MPV86245.1"/>
    </source>
</evidence>
<dbReference type="EMBL" id="WHNW01000005">
    <property type="protein sequence ID" value="MPV86245.1"/>
    <property type="molecule type" value="Genomic_DNA"/>
</dbReference>
<keyword evidence="3" id="KW-1185">Reference proteome</keyword>
<dbReference type="Proteomes" id="UP000471298">
    <property type="component" value="Unassembled WGS sequence"/>
</dbReference>
<feature type="region of interest" description="Disordered" evidence="1">
    <location>
        <begin position="115"/>
        <end position="147"/>
    </location>
</feature>
<evidence type="ECO:0000313" key="3">
    <source>
        <dbReference type="Proteomes" id="UP000471298"/>
    </source>
</evidence>